<dbReference type="AlphaFoldDB" id="A0AAV7N3X4"/>
<feature type="compositionally biased region" description="Polar residues" evidence="1">
    <location>
        <begin position="165"/>
        <end position="175"/>
    </location>
</feature>
<reference evidence="2" key="1">
    <citation type="journal article" date="2022" name="bioRxiv">
        <title>Sequencing and chromosome-scale assembly of the giantPleurodeles waltlgenome.</title>
        <authorList>
            <person name="Brown T."/>
            <person name="Elewa A."/>
            <person name="Iarovenko S."/>
            <person name="Subramanian E."/>
            <person name="Araus A.J."/>
            <person name="Petzold A."/>
            <person name="Susuki M."/>
            <person name="Suzuki K.-i.T."/>
            <person name="Hayashi T."/>
            <person name="Toyoda A."/>
            <person name="Oliveira C."/>
            <person name="Osipova E."/>
            <person name="Leigh N.D."/>
            <person name="Simon A."/>
            <person name="Yun M.H."/>
        </authorList>
    </citation>
    <scope>NUCLEOTIDE SEQUENCE</scope>
    <source>
        <strain evidence="2">20211129_DDA</strain>
        <tissue evidence="2">Liver</tissue>
    </source>
</reference>
<keyword evidence="3" id="KW-1185">Reference proteome</keyword>
<comment type="caution">
    <text evidence="2">The sequence shown here is derived from an EMBL/GenBank/DDBJ whole genome shotgun (WGS) entry which is preliminary data.</text>
</comment>
<dbReference type="EMBL" id="JANPWB010000013">
    <property type="protein sequence ID" value="KAJ1110731.1"/>
    <property type="molecule type" value="Genomic_DNA"/>
</dbReference>
<sequence>MAEKPGLEKIRKEQVETRLRQRHAYNERMSRRRRARPRSLNIGDVVLMKNRRPGSKFKTRFESGMWAVTRVKGTLVTVTKGEEVVTRNVSCFKRYHGDPVDHKESGNDSGHEEAECEFGRAGIPAEHCVERGTSQMEEGLATRKNTTPGSPVPNQEDVLAEAPTEGSNSENNGSLINKSAHSLSLVLDAKGPVTKVSDYSWMKNHIISVHNIEKRL</sequence>
<evidence type="ECO:0000313" key="3">
    <source>
        <dbReference type="Proteomes" id="UP001066276"/>
    </source>
</evidence>
<feature type="region of interest" description="Disordered" evidence="1">
    <location>
        <begin position="97"/>
        <end position="118"/>
    </location>
</feature>
<organism evidence="2 3">
    <name type="scientific">Pleurodeles waltl</name>
    <name type="common">Iberian ribbed newt</name>
    <dbReference type="NCBI Taxonomy" id="8319"/>
    <lineage>
        <taxon>Eukaryota</taxon>
        <taxon>Metazoa</taxon>
        <taxon>Chordata</taxon>
        <taxon>Craniata</taxon>
        <taxon>Vertebrata</taxon>
        <taxon>Euteleostomi</taxon>
        <taxon>Amphibia</taxon>
        <taxon>Batrachia</taxon>
        <taxon>Caudata</taxon>
        <taxon>Salamandroidea</taxon>
        <taxon>Salamandridae</taxon>
        <taxon>Pleurodelinae</taxon>
        <taxon>Pleurodeles</taxon>
    </lineage>
</organism>
<feature type="region of interest" description="Disordered" evidence="1">
    <location>
        <begin position="134"/>
        <end position="175"/>
    </location>
</feature>
<feature type="compositionally biased region" description="Polar residues" evidence="1">
    <location>
        <begin position="143"/>
        <end position="153"/>
    </location>
</feature>
<feature type="compositionally biased region" description="Basic and acidic residues" evidence="1">
    <location>
        <begin position="97"/>
        <end position="113"/>
    </location>
</feature>
<evidence type="ECO:0000256" key="1">
    <source>
        <dbReference type="SAM" id="MobiDB-lite"/>
    </source>
</evidence>
<dbReference type="Proteomes" id="UP001066276">
    <property type="component" value="Chromosome 9"/>
</dbReference>
<gene>
    <name evidence="2" type="ORF">NDU88_008078</name>
</gene>
<accession>A0AAV7N3X4</accession>
<proteinExistence type="predicted"/>
<protein>
    <submittedName>
        <fullName evidence="2">Uncharacterized protein</fullName>
    </submittedName>
</protein>
<name>A0AAV7N3X4_PLEWA</name>
<evidence type="ECO:0000313" key="2">
    <source>
        <dbReference type="EMBL" id="KAJ1110731.1"/>
    </source>
</evidence>